<dbReference type="RefSeq" id="WP_191718225.1">
    <property type="nucleotide sequence ID" value="NZ_JACSQP010000003.1"/>
</dbReference>
<keyword evidence="1" id="KW-0472">Membrane</keyword>
<gene>
    <name evidence="2" type="ORF">H9651_05675</name>
</gene>
<evidence type="ECO:0000256" key="1">
    <source>
        <dbReference type="SAM" id="Phobius"/>
    </source>
</evidence>
<sequence>MVMFLLRALIFLASAALGLLVADALLSGFRIDWSDWWGFVLCIVIFAVLQSVLAPWIAKVARRYAPALLGGIGIISTLVSLLIVVLLPIGGMHITDAQSWILAPVIVWVVTAVATVLLPMVFIKRKAEDRRDGRRA</sequence>
<feature type="transmembrane region" description="Helical" evidence="1">
    <location>
        <begin position="101"/>
        <end position="123"/>
    </location>
</feature>
<protein>
    <recommendedName>
        <fullName evidence="4">Phage holin family protein</fullName>
    </recommendedName>
</protein>
<proteinExistence type="predicted"/>
<evidence type="ECO:0000313" key="2">
    <source>
        <dbReference type="EMBL" id="MBD7957118.1"/>
    </source>
</evidence>
<keyword evidence="1" id="KW-1133">Transmembrane helix</keyword>
<reference evidence="2 3" key="1">
    <citation type="submission" date="2020-08" db="EMBL/GenBank/DDBJ databases">
        <title>A Genomic Blueprint of the Chicken Gut Microbiome.</title>
        <authorList>
            <person name="Gilroy R."/>
            <person name="Ravi A."/>
            <person name="Getino M."/>
            <person name="Pursley I."/>
            <person name="Horton D.L."/>
            <person name="Alikhan N.-F."/>
            <person name="Baker D."/>
            <person name="Gharbi K."/>
            <person name="Hall N."/>
            <person name="Watson M."/>
            <person name="Adriaenssens E.M."/>
            <person name="Foster-Nyarko E."/>
            <person name="Jarju S."/>
            <person name="Secka A."/>
            <person name="Antonio M."/>
            <person name="Oren A."/>
            <person name="Chaudhuri R."/>
            <person name="La Ragione R.M."/>
            <person name="Hildebrand F."/>
            <person name="Pallen M.J."/>
        </authorList>
    </citation>
    <scope>NUCLEOTIDE SEQUENCE [LARGE SCALE GENOMIC DNA]</scope>
    <source>
        <strain evidence="2 3">Sa4CUA7</strain>
    </source>
</reference>
<name>A0ABR8S0V2_9MICO</name>
<feature type="transmembrane region" description="Helical" evidence="1">
    <location>
        <begin position="36"/>
        <end position="57"/>
    </location>
</feature>
<comment type="caution">
    <text evidence="2">The sequence shown here is derived from an EMBL/GenBank/DDBJ whole genome shotgun (WGS) entry which is preliminary data.</text>
</comment>
<dbReference type="EMBL" id="JACSQP010000003">
    <property type="protein sequence ID" value="MBD7957118.1"/>
    <property type="molecule type" value="Genomic_DNA"/>
</dbReference>
<dbReference type="Proteomes" id="UP000648352">
    <property type="component" value="Unassembled WGS sequence"/>
</dbReference>
<feature type="transmembrane region" description="Helical" evidence="1">
    <location>
        <begin position="64"/>
        <end position="89"/>
    </location>
</feature>
<keyword evidence="1" id="KW-0812">Transmembrane</keyword>
<accession>A0ABR8S0V2</accession>
<evidence type="ECO:0008006" key="4">
    <source>
        <dbReference type="Google" id="ProtNLM"/>
    </source>
</evidence>
<evidence type="ECO:0000313" key="3">
    <source>
        <dbReference type="Proteomes" id="UP000648352"/>
    </source>
</evidence>
<organism evidence="2 3">
    <name type="scientific">Microbacterium pullorum</name>
    <dbReference type="NCBI Taxonomy" id="2762236"/>
    <lineage>
        <taxon>Bacteria</taxon>
        <taxon>Bacillati</taxon>
        <taxon>Actinomycetota</taxon>
        <taxon>Actinomycetes</taxon>
        <taxon>Micrococcales</taxon>
        <taxon>Microbacteriaceae</taxon>
        <taxon>Microbacterium</taxon>
    </lineage>
</organism>
<keyword evidence="3" id="KW-1185">Reference proteome</keyword>